<evidence type="ECO:0000313" key="1">
    <source>
        <dbReference type="EMBL" id="OWK36916.1"/>
    </source>
</evidence>
<sequence>MTSSEPRATPDELRQAVIKAECELDHLFFTRYFFKQRQGIKFRLNWHHFLIADAIQRVIDGQCENLVINVAPGSSKTENAVISFIARGLSLNPNARFLHITSGDDLALLNSQTARDIVQSDEYQALWPLKVADDAKAKKRWNVLVDGKKAGGVYAVSLGGQITGFRAGHMAPGFQGAIILDDIIKADDAYSPAAIKAANRKLLSTVKSRKANPATPVVLIMQRVGENDPTGFIKGGNLPGKWEFLIIPAVIDDAYVATLPERLRSLVISDERDDKGRFSYWPYKEPLGDLLALEAGNGTDPDGKRVSRHVFSS</sequence>
<keyword evidence="2" id="KW-1185">Reference proteome</keyword>
<dbReference type="AlphaFoldDB" id="A0A225DHK8"/>
<dbReference type="EMBL" id="NIDE01000016">
    <property type="protein sequence ID" value="OWK36916.1"/>
    <property type="molecule type" value="Genomic_DNA"/>
</dbReference>
<reference evidence="2" key="1">
    <citation type="submission" date="2017-06" db="EMBL/GenBank/DDBJ databases">
        <title>Genome analysis of Fimbriiglobus ruber SP5, the first member of the order Planctomycetales with confirmed chitinolytic capability.</title>
        <authorList>
            <person name="Ravin N.V."/>
            <person name="Rakitin A.L."/>
            <person name="Ivanova A.A."/>
            <person name="Beletsky A.V."/>
            <person name="Kulichevskaya I.S."/>
            <person name="Mardanov A.V."/>
            <person name="Dedysh S.N."/>
        </authorList>
    </citation>
    <scope>NUCLEOTIDE SEQUENCE [LARGE SCALE GENOMIC DNA]</scope>
    <source>
        <strain evidence="2">SP5</strain>
    </source>
</reference>
<evidence type="ECO:0000313" key="2">
    <source>
        <dbReference type="Proteomes" id="UP000214646"/>
    </source>
</evidence>
<protein>
    <submittedName>
        <fullName evidence="1">Phage-related protein</fullName>
    </submittedName>
</protein>
<dbReference type="Proteomes" id="UP000214646">
    <property type="component" value="Unassembled WGS sequence"/>
</dbReference>
<proteinExistence type="predicted"/>
<accession>A0A225DHK8</accession>
<name>A0A225DHK8_9BACT</name>
<organism evidence="1 2">
    <name type="scientific">Fimbriiglobus ruber</name>
    <dbReference type="NCBI Taxonomy" id="1908690"/>
    <lineage>
        <taxon>Bacteria</taxon>
        <taxon>Pseudomonadati</taxon>
        <taxon>Planctomycetota</taxon>
        <taxon>Planctomycetia</taxon>
        <taxon>Gemmatales</taxon>
        <taxon>Gemmataceae</taxon>
        <taxon>Fimbriiglobus</taxon>
    </lineage>
</organism>
<comment type="caution">
    <text evidence="1">The sequence shown here is derived from an EMBL/GenBank/DDBJ whole genome shotgun (WGS) entry which is preliminary data.</text>
</comment>
<gene>
    <name evidence="1" type="ORF">FRUB_07968</name>
</gene>